<organism evidence="1 2">
    <name type="scientific">Parageobacillus toebii NBRC 107807</name>
    <dbReference type="NCBI Taxonomy" id="1223503"/>
    <lineage>
        <taxon>Bacteria</taxon>
        <taxon>Bacillati</taxon>
        <taxon>Bacillota</taxon>
        <taxon>Bacilli</taxon>
        <taxon>Bacillales</taxon>
        <taxon>Anoxybacillaceae</taxon>
        <taxon>Parageobacillus</taxon>
    </lineage>
</organism>
<evidence type="ECO:0000313" key="2">
    <source>
        <dbReference type="Proteomes" id="UP000613002"/>
    </source>
</evidence>
<gene>
    <name evidence="1" type="ORF">HNR78_002977</name>
</gene>
<reference evidence="1 2" key="1">
    <citation type="submission" date="2020-08" db="EMBL/GenBank/DDBJ databases">
        <title>Genomic Encyclopedia of Type Strains, Phase IV (KMG-IV): sequencing the most valuable type-strain genomes for metagenomic binning, comparative biology and taxonomic classification.</title>
        <authorList>
            <person name="Goeker M."/>
        </authorList>
    </citation>
    <scope>NUCLEOTIDE SEQUENCE [LARGE SCALE GENOMIC DNA]</scope>
    <source>
        <strain evidence="1 2">DSM 14590</strain>
    </source>
</reference>
<accession>A0A6G9J6Y9</accession>
<dbReference type="SUPFAM" id="SSF54001">
    <property type="entry name" value="Cysteine proteinases"/>
    <property type="match status" value="1"/>
</dbReference>
<dbReference type="EMBL" id="JACICZ010000015">
    <property type="protein sequence ID" value="MBB3870077.1"/>
    <property type="molecule type" value="Genomic_DNA"/>
</dbReference>
<dbReference type="Gene3D" id="3.90.1720.10">
    <property type="entry name" value="endopeptidase domain like (from Nostoc punctiforme)"/>
    <property type="match status" value="1"/>
</dbReference>
<keyword evidence="2" id="KW-1185">Reference proteome</keyword>
<dbReference type="AlphaFoldDB" id="A0A6G9J6Y9"/>
<sequence>MKTKNLLNLSGIFLSFLAIMLIISPEKEVKAAINNKPGNIIVTNDTSSSGITGHAGIYIDATHILHTSGWKSEPYPLVISEQDWHKRYDSSKVIRPKSSELGKKAAEMAVKYFENKKIPYSLKDANKGPKDITNTYCSELVWYSYYKAGKIFKVRTTMFGAVIYVEPRSLVTPYSFIDKNNVEYNGFQFIDNTW</sequence>
<dbReference type="InterPro" id="IPR038765">
    <property type="entry name" value="Papain-like_cys_pep_sf"/>
</dbReference>
<evidence type="ECO:0000313" key="1">
    <source>
        <dbReference type="EMBL" id="MBB3870077.1"/>
    </source>
</evidence>
<dbReference type="RefSeq" id="WP_062756266.1">
    <property type="nucleotide sequence ID" value="NZ_BDAQ01000020.1"/>
</dbReference>
<proteinExistence type="predicted"/>
<comment type="caution">
    <text evidence="1">The sequence shown here is derived from an EMBL/GenBank/DDBJ whole genome shotgun (WGS) entry which is preliminary data.</text>
</comment>
<name>A0A6G9J6Y9_9BACL</name>
<protein>
    <submittedName>
        <fullName evidence="1">Uncharacterized protein YycO</fullName>
    </submittedName>
</protein>
<dbReference type="GeneID" id="94901421"/>
<dbReference type="Proteomes" id="UP000613002">
    <property type="component" value="Unassembled WGS sequence"/>
</dbReference>